<protein>
    <submittedName>
        <fullName evidence="2">Acyl-CoA--6-aminopenicillanic acid acyltransferase</fullName>
    </submittedName>
</protein>
<dbReference type="Pfam" id="PF03417">
    <property type="entry name" value="AAT"/>
    <property type="match status" value="1"/>
</dbReference>
<dbReference type="GO" id="GO:0016746">
    <property type="term" value="F:acyltransferase activity"/>
    <property type="evidence" value="ECO:0007669"/>
    <property type="project" value="UniProtKB-KW"/>
</dbReference>
<dbReference type="RefSeq" id="WP_213235112.1">
    <property type="nucleotide sequence ID" value="NZ_JAHBCL010000002.1"/>
</dbReference>
<evidence type="ECO:0000313" key="2">
    <source>
        <dbReference type="EMBL" id="MBS7525324.1"/>
    </source>
</evidence>
<keyword evidence="2" id="KW-0012">Acyltransferase</keyword>
<name>A0ABS5PJL3_9FIRM</name>
<sequence>MNDASTQQCNARFGTFSGSPAAIGNALAAFYPEHSKIASGLPKPPMPLTAQEVSEGIAMLTKYCPTIIEELNAYAQALKIDPMTLYYHQLTYLKPHCSQFYLPAKFMADGHPMMARNYEFAPFAEDFAVIKLKPTGRYAHIGGTIALFGRSEGINECGLTVSMTSSGMPVGNMSGMKSPALKGLQFWAVIRELLETCANVGEALKKIETMPLAYNINLLLADSAGHVALYETQDGAHAAIQTLEKALHTTNHPIVEPFCAQTPTAMRNSIQRYETIAAFLNKAESDQAITLGDVKKLLLTAYPNGLNCSFYDAYFGTIKSVIMDIQTRQYQICWGGNAENGWQTYSFDKEEQATHHAIVLASKAPTPDFFEQIAF</sequence>
<dbReference type="PANTHER" id="PTHR34180:SF1">
    <property type="entry name" value="BETA-ALANYL-DOPAMINE_CARCININE HYDROLASE"/>
    <property type="match status" value="1"/>
</dbReference>
<dbReference type="PANTHER" id="PTHR34180">
    <property type="entry name" value="PEPTIDASE C45"/>
    <property type="match status" value="1"/>
</dbReference>
<feature type="domain" description="Peptidase C45 hydrolase" evidence="1">
    <location>
        <begin position="109"/>
        <end position="338"/>
    </location>
</feature>
<keyword evidence="3" id="KW-1185">Reference proteome</keyword>
<comment type="caution">
    <text evidence="2">The sequence shown here is derived from an EMBL/GenBank/DDBJ whole genome shotgun (WGS) entry which is preliminary data.</text>
</comment>
<dbReference type="InterPro" id="IPR047794">
    <property type="entry name" value="C45_proenzyme-like"/>
</dbReference>
<dbReference type="Proteomes" id="UP000746471">
    <property type="component" value="Unassembled WGS sequence"/>
</dbReference>
<dbReference type="InterPro" id="IPR029055">
    <property type="entry name" value="Ntn_hydrolases_N"/>
</dbReference>
<organism evidence="2 3">
    <name type="scientific">Fusibacter paucivorans</name>
    <dbReference type="NCBI Taxonomy" id="76009"/>
    <lineage>
        <taxon>Bacteria</taxon>
        <taxon>Bacillati</taxon>
        <taxon>Bacillota</taxon>
        <taxon>Clostridia</taxon>
        <taxon>Eubacteriales</taxon>
        <taxon>Eubacteriales Family XII. Incertae Sedis</taxon>
        <taxon>Fusibacter</taxon>
    </lineage>
</organism>
<accession>A0ABS5PJL3</accession>
<dbReference type="EMBL" id="JAHBCL010000002">
    <property type="protein sequence ID" value="MBS7525324.1"/>
    <property type="molecule type" value="Genomic_DNA"/>
</dbReference>
<dbReference type="Gene3D" id="3.60.60.10">
    <property type="entry name" value="Penicillin V Acylase, Chain A"/>
    <property type="match status" value="1"/>
</dbReference>
<proteinExistence type="predicted"/>
<evidence type="ECO:0000259" key="1">
    <source>
        <dbReference type="Pfam" id="PF03417"/>
    </source>
</evidence>
<dbReference type="InterPro" id="IPR047801">
    <property type="entry name" value="Peptidase_C45"/>
</dbReference>
<dbReference type="NCBIfam" id="NF040521">
    <property type="entry name" value="C45_proenzyme"/>
    <property type="match status" value="1"/>
</dbReference>
<dbReference type="SUPFAM" id="SSF56235">
    <property type="entry name" value="N-terminal nucleophile aminohydrolases (Ntn hydrolases)"/>
    <property type="match status" value="1"/>
</dbReference>
<dbReference type="InterPro" id="IPR005079">
    <property type="entry name" value="Peptidase_C45_hydrolase"/>
</dbReference>
<evidence type="ECO:0000313" key="3">
    <source>
        <dbReference type="Proteomes" id="UP000746471"/>
    </source>
</evidence>
<gene>
    <name evidence="2" type="ORF">KHM83_01390</name>
</gene>
<reference evidence="2 3" key="1">
    <citation type="submission" date="2021-05" db="EMBL/GenBank/DDBJ databases">
        <title>Fusibacter ferrireducens sp. nov., an anaerobic, sulfur- and Fe-reducing bacterium isolated from the mangrove sediment.</title>
        <authorList>
            <person name="Qiu D."/>
        </authorList>
    </citation>
    <scope>NUCLEOTIDE SEQUENCE [LARGE SCALE GENOMIC DNA]</scope>
    <source>
        <strain evidence="2 3">DSM 12116</strain>
    </source>
</reference>
<keyword evidence="2" id="KW-0808">Transferase</keyword>